<evidence type="ECO:0000256" key="5">
    <source>
        <dbReference type="ARBA" id="ARBA00022801"/>
    </source>
</evidence>
<dbReference type="PANTHER" id="PTHR12341:SF41">
    <property type="entry name" value="5'-3' EXORIBONUCLEASE 2"/>
    <property type="match status" value="1"/>
</dbReference>
<evidence type="ECO:0000256" key="6">
    <source>
        <dbReference type="ARBA" id="ARBA00022839"/>
    </source>
</evidence>
<dbReference type="GO" id="GO:0003723">
    <property type="term" value="F:RNA binding"/>
    <property type="evidence" value="ECO:0007669"/>
    <property type="project" value="TreeGrafter"/>
</dbReference>
<dbReference type="Gene3D" id="3.40.50.12390">
    <property type="match status" value="2"/>
</dbReference>
<feature type="domain" description="Xrn1 helical" evidence="10">
    <location>
        <begin position="431"/>
        <end position="615"/>
    </location>
</feature>
<dbReference type="Gene3D" id="1.25.40.1050">
    <property type="match status" value="1"/>
</dbReference>
<dbReference type="GO" id="GO:0005634">
    <property type="term" value="C:nucleus"/>
    <property type="evidence" value="ECO:0007669"/>
    <property type="project" value="UniProtKB-SubCell"/>
</dbReference>
<dbReference type="PIRSF" id="PIRSF037239">
    <property type="entry name" value="Exonuclease_Xrn2"/>
    <property type="match status" value="1"/>
</dbReference>
<dbReference type="GO" id="GO:0004534">
    <property type="term" value="F:5'-3' RNA exonuclease activity"/>
    <property type="evidence" value="ECO:0007669"/>
    <property type="project" value="UniProtKB-UniRule"/>
</dbReference>
<evidence type="ECO:0000259" key="10">
    <source>
        <dbReference type="Pfam" id="PF17846"/>
    </source>
</evidence>
<keyword evidence="7" id="KW-0539">Nucleus</keyword>
<sequence length="622" mass="73448">MGIPAFFRWLQRKYPHMVEPFPDNNQDPATRQPIWFDNLYLDMNNIIHPCTHPEDKPPPQTEDEMFAAIFEYTEKVMAMVKPRHLVYLAIDGVAPRAKMNQQRTRRFRAVQESEEKRIQIEEVRARLREQNIEPDKTESASFDSNVITPGTEFMTNLSLALQKWITKKLTTNDETGLWHKDLQVILSDSSVPGEGEHKIMDYLRQQRKSRNYNPNLRHCLYGADADLIMLGLATHENHFTILREEFKPFQPKPCELCRQFGHKLTECQGLKSLEEAKITPIVGASGPDFILIKLFNLKEALRRDMNHESYVRLDFERFIDDYIFLCFFVGNDFLPHLPSLDIRENAVDRLVRIYHNVNRSYWRPGMYLTNRGRVDLERCQEILHELGAAENEIFRKRKFNDQRYESRQLENKRARWEEEHPEGEAFPEPDIPYDYIRLGDNGWKDRYYMTKFGFKGHYRDIADRITREYVRGLCWVLAYYYEGCPDWQWFYPFHYAPFAEDMRSIMNIKLDFNNNAPPFKPLEQLMGVFPEKSASALPKSWRKLMSDPESPIIDFYPTNFKVDMNGKKQAYLGVVLLPFIDEARLFRALEKVYPDLTAEEERRNAAGKNFVFKRGAIQAANN</sequence>
<evidence type="ECO:0000313" key="11">
    <source>
        <dbReference type="EMBL" id="MDE45068.1"/>
    </source>
</evidence>
<evidence type="ECO:0000256" key="7">
    <source>
        <dbReference type="ARBA" id="ARBA00023242"/>
    </source>
</evidence>
<evidence type="ECO:0000256" key="3">
    <source>
        <dbReference type="ARBA" id="ARBA00022664"/>
    </source>
</evidence>
<dbReference type="FunFam" id="1.25.40.1050:FF:000002">
    <property type="entry name" value="5'-3' exoribonuclease"/>
    <property type="match status" value="1"/>
</dbReference>
<reference evidence="11" key="1">
    <citation type="submission" date="2018-10" db="EMBL/GenBank/DDBJ databases">
        <title>Transcriptome assembly of Aceria tosichella (Wheat curl mite) Type 2.</title>
        <authorList>
            <person name="Scully E.D."/>
            <person name="Geib S.M."/>
            <person name="Palmer N.A."/>
            <person name="Gupta A.K."/>
            <person name="Sarath G."/>
            <person name="Tatineni S."/>
        </authorList>
    </citation>
    <scope>NUCLEOTIDE SEQUENCE</scope>
    <source>
        <strain evidence="11">LincolnNE</strain>
    </source>
</reference>
<dbReference type="PANTHER" id="PTHR12341">
    <property type="entry name" value="5'-&gt;3' EXORIBONUCLEASE"/>
    <property type="match status" value="1"/>
</dbReference>
<comment type="subcellular location">
    <subcellularLocation>
        <location evidence="1">Nucleus</location>
    </subcellularLocation>
</comment>
<dbReference type="EC" id="3.1.13.-" evidence="8"/>
<evidence type="ECO:0000256" key="8">
    <source>
        <dbReference type="PIRNR" id="PIRNR037239"/>
    </source>
</evidence>
<keyword evidence="5 8" id="KW-0378">Hydrolase</keyword>
<feature type="domain" description="Xrn1 helical" evidence="10">
    <location>
        <begin position="313"/>
        <end position="420"/>
    </location>
</feature>
<gene>
    <name evidence="11" type="primary">Rat1</name>
    <name evidence="11" type="ORF">g.4373</name>
</gene>
<organism evidence="11">
    <name type="scientific">Aceria tosichella</name>
    <name type="common">wheat curl mite</name>
    <dbReference type="NCBI Taxonomy" id="561515"/>
    <lineage>
        <taxon>Eukaryota</taxon>
        <taxon>Metazoa</taxon>
        <taxon>Ecdysozoa</taxon>
        <taxon>Arthropoda</taxon>
        <taxon>Chelicerata</taxon>
        <taxon>Arachnida</taxon>
        <taxon>Acari</taxon>
        <taxon>Acariformes</taxon>
        <taxon>Trombidiformes</taxon>
        <taxon>Prostigmata</taxon>
        <taxon>Eupodina</taxon>
        <taxon>Eriophyoidea</taxon>
        <taxon>Eriophyidae</taxon>
        <taxon>Eriophyinae</taxon>
        <taxon>Aceriini</taxon>
        <taxon>Aceria</taxon>
    </lineage>
</organism>
<proteinExistence type="inferred from homology"/>
<dbReference type="InterPro" id="IPR027073">
    <property type="entry name" value="5_3_exoribonuclease"/>
</dbReference>
<keyword evidence="6 8" id="KW-0269">Exonuclease</keyword>
<protein>
    <recommendedName>
        <fullName evidence="8">5'-3' exoribonuclease</fullName>
        <ecNumber evidence="8">3.1.13.-</ecNumber>
    </recommendedName>
</protein>
<evidence type="ECO:0000256" key="2">
    <source>
        <dbReference type="ARBA" id="ARBA00006994"/>
    </source>
</evidence>
<accession>A0A6G1S3X0</accession>
<evidence type="ECO:0000256" key="4">
    <source>
        <dbReference type="ARBA" id="ARBA00022722"/>
    </source>
</evidence>
<dbReference type="InterPro" id="IPR041412">
    <property type="entry name" value="Xrn1_helical"/>
</dbReference>
<dbReference type="InterPro" id="IPR004859">
    <property type="entry name" value="Xrn1_N"/>
</dbReference>
<keyword evidence="3 8" id="KW-0507">mRNA processing</keyword>
<comment type="function">
    <text evidence="8">Possesses 5'-&gt;3' exoribonuclease activity. May promote termination of transcription by RNA polymerase II.</text>
</comment>
<dbReference type="Pfam" id="PF03159">
    <property type="entry name" value="XRN_N"/>
    <property type="match status" value="1"/>
</dbReference>
<dbReference type="InterPro" id="IPR017151">
    <property type="entry name" value="Xrn2/3/4"/>
</dbReference>
<name>A0A6G1S3X0_9ACAR</name>
<dbReference type="AlphaFoldDB" id="A0A6G1S3X0"/>
<dbReference type="CDD" id="cd18673">
    <property type="entry name" value="PIN_XRN1-2-like"/>
    <property type="match status" value="1"/>
</dbReference>
<feature type="domain" description="Xrn1 N-terminal" evidence="9">
    <location>
        <begin position="1"/>
        <end position="245"/>
    </location>
</feature>
<comment type="similarity">
    <text evidence="2 8">Belongs to the 5'-3' exonuclease family. XRN2/RAT1 subfamily.</text>
</comment>
<dbReference type="EMBL" id="GGYP01000297">
    <property type="protein sequence ID" value="MDE45068.1"/>
    <property type="molecule type" value="Transcribed_RNA"/>
</dbReference>
<keyword evidence="4 8" id="KW-0540">Nuclease</keyword>
<dbReference type="GO" id="GO:0000956">
    <property type="term" value="P:nuclear-transcribed mRNA catabolic process"/>
    <property type="evidence" value="ECO:0007669"/>
    <property type="project" value="TreeGrafter"/>
</dbReference>
<dbReference type="Pfam" id="PF17846">
    <property type="entry name" value="XRN_M"/>
    <property type="match status" value="2"/>
</dbReference>
<dbReference type="GO" id="GO:0006397">
    <property type="term" value="P:mRNA processing"/>
    <property type="evidence" value="ECO:0007669"/>
    <property type="project" value="UniProtKB-UniRule"/>
</dbReference>
<evidence type="ECO:0000259" key="9">
    <source>
        <dbReference type="Pfam" id="PF03159"/>
    </source>
</evidence>
<evidence type="ECO:0000256" key="1">
    <source>
        <dbReference type="ARBA" id="ARBA00004123"/>
    </source>
</evidence>